<sequence length="421" mass="45409">MSLSASKGHRFQNSLDMVAARSTLIVDLTQPSGTDNAWSMLDSPMMDSPILGRMSSFNKGKAIARDKPVPAPLSTTPINVAPLVIRKANVAPLDIKKIRRRGFMTGVQLDLPKTPQPAPRSPLIISTTAPMSPPLDTALTFTAEWDLTQRAFVFTPFEAAYPLSAASSHPTVSPIPDDVQSLADTVGLNERGDSLEDDDESPSPSSSATSPCSEIFDVDSVYSQDDSSSKDDCTAPSSASASSSPHALYSKPAASSSSFARQVTLNLFEEELHRVTSSESKKSDFDKGCYEEMDEDLLLAPMDVFHRMLYDTTEAEARRSMLFLNKSTSHLPTKRSTEESPLPPLGPGLVAVKPPSPGSLRSLDDTSSVSPSDFPSVPAVIISRHSRNLSFPAGGPRLRPKGPRRKRNFSADIAGVLHLKR</sequence>
<gene>
    <name evidence="2" type="ORF">BXZ70DRAFT_1005948</name>
</gene>
<feature type="compositionally biased region" description="Basic residues" evidence="1">
    <location>
        <begin position="398"/>
        <end position="408"/>
    </location>
</feature>
<evidence type="ECO:0000313" key="3">
    <source>
        <dbReference type="Proteomes" id="UP000813824"/>
    </source>
</evidence>
<dbReference type="EMBL" id="JAEVFJ010000007">
    <property type="protein sequence ID" value="KAH8103549.1"/>
    <property type="molecule type" value="Genomic_DNA"/>
</dbReference>
<feature type="compositionally biased region" description="Low complexity" evidence="1">
    <location>
        <begin position="202"/>
        <end position="226"/>
    </location>
</feature>
<keyword evidence="3" id="KW-1185">Reference proteome</keyword>
<dbReference type="Proteomes" id="UP000813824">
    <property type="component" value="Unassembled WGS sequence"/>
</dbReference>
<feature type="compositionally biased region" description="Low complexity" evidence="1">
    <location>
        <begin position="235"/>
        <end position="245"/>
    </location>
</feature>
<accession>A0A8K0XSE4</accession>
<dbReference type="AlphaFoldDB" id="A0A8K0XSE4"/>
<dbReference type="OrthoDB" id="2793621at2759"/>
<feature type="region of interest" description="Disordered" evidence="1">
    <location>
        <begin position="388"/>
        <end position="412"/>
    </location>
</feature>
<comment type="caution">
    <text evidence="2">The sequence shown here is derived from an EMBL/GenBank/DDBJ whole genome shotgun (WGS) entry which is preliminary data.</text>
</comment>
<evidence type="ECO:0000313" key="2">
    <source>
        <dbReference type="EMBL" id="KAH8103549.1"/>
    </source>
</evidence>
<evidence type="ECO:0000256" key="1">
    <source>
        <dbReference type="SAM" id="MobiDB-lite"/>
    </source>
</evidence>
<feature type="region of interest" description="Disordered" evidence="1">
    <location>
        <begin position="329"/>
        <end position="372"/>
    </location>
</feature>
<protein>
    <submittedName>
        <fullName evidence="2">Uncharacterized protein</fullName>
    </submittedName>
</protein>
<organism evidence="2 3">
    <name type="scientific">Cristinia sonorae</name>
    <dbReference type="NCBI Taxonomy" id="1940300"/>
    <lineage>
        <taxon>Eukaryota</taxon>
        <taxon>Fungi</taxon>
        <taxon>Dikarya</taxon>
        <taxon>Basidiomycota</taxon>
        <taxon>Agaricomycotina</taxon>
        <taxon>Agaricomycetes</taxon>
        <taxon>Agaricomycetidae</taxon>
        <taxon>Agaricales</taxon>
        <taxon>Pleurotineae</taxon>
        <taxon>Stephanosporaceae</taxon>
        <taxon>Cristinia</taxon>
    </lineage>
</organism>
<feature type="region of interest" description="Disordered" evidence="1">
    <location>
        <begin position="189"/>
        <end position="251"/>
    </location>
</feature>
<proteinExistence type="predicted"/>
<reference evidence="2" key="1">
    <citation type="journal article" date="2021" name="New Phytol.">
        <title>Evolutionary innovations through gain and loss of genes in the ectomycorrhizal Boletales.</title>
        <authorList>
            <person name="Wu G."/>
            <person name="Miyauchi S."/>
            <person name="Morin E."/>
            <person name="Kuo A."/>
            <person name="Drula E."/>
            <person name="Varga T."/>
            <person name="Kohler A."/>
            <person name="Feng B."/>
            <person name="Cao Y."/>
            <person name="Lipzen A."/>
            <person name="Daum C."/>
            <person name="Hundley H."/>
            <person name="Pangilinan J."/>
            <person name="Johnson J."/>
            <person name="Barry K."/>
            <person name="LaButti K."/>
            <person name="Ng V."/>
            <person name="Ahrendt S."/>
            <person name="Min B."/>
            <person name="Choi I.G."/>
            <person name="Park H."/>
            <person name="Plett J.M."/>
            <person name="Magnuson J."/>
            <person name="Spatafora J.W."/>
            <person name="Nagy L.G."/>
            <person name="Henrissat B."/>
            <person name="Grigoriev I.V."/>
            <person name="Yang Z.L."/>
            <person name="Xu J."/>
            <person name="Martin F.M."/>
        </authorList>
    </citation>
    <scope>NUCLEOTIDE SEQUENCE</scope>
    <source>
        <strain evidence="2">KKN 215</strain>
    </source>
</reference>
<name>A0A8K0XSE4_9AGAR</name>